<dbReference type="Proteomes" id="UP000240493">
    <property type="component" value="Unassembled WGS sequence"/>
</dbReference>
<reference evidence="2 3" key="1">
    <citation type="submission" date="2016-07" db="EMBL/GenBank/DDBJ databases">
        <title>Multiple horizontal gene transfer events from other fungi enriched the ability of initially mycotrophic Trichoderma (Ascomycota) to feed on dead plant biomass.</title>
        <authorList>
            <consortium name="DOE Joint Genome Institute"/>
            <person name="Aerts A."/>
            <person name="Atanasova L."/>
            <person name="Chenthamara K."/>
            <person name="Zhang J."/>
            <person name="Grujic M."/>
            <person name="Henrissat B."/>
            <person name="Kuo A."/>
            <person name="Salamov A."/>
            <person name="Lipzen A."/>
            <person name="Labutti K."/>
            <person name="Barry K."/>
            <person name="Miao Y."/>
            <person name="Rahimi M.J."/>
            <person name="Shen Q."/>
            <person name="Grigoriev I.V."/>
            <person name="Kubicek C.P."/>
            <person name="Druzhinina I.S."/>
        </authorList>
    </citation>
    <scope>NUCLEOTIDE SEQUENCE [LARGE SCALE GENOMIC DNA]</scope>
    <source>
        <strain evidence="2 3">CBS 433.97</strain>
    </source>
</reference>
<dbReference type="InterPro" id="IPR056009">
    <property type="entry name" value="DUF7587"/>
</dbReference>
<dbReference type="STRING" id="1042311.A0A2T3YXE2"/>
<sequence>MNELETGFDALSINRLINPIDKDIPNEIPFCPSGNLATKLQDTPRYLFRVFSKNSAGENSSEWMKSVDAQKGNFTDIFKRDNASAVALTLNEHLMPWPKKNGDPFISWTTSLLFAIQYAIFKYKKEHVELNTIYLCIVDTTQFPSGVFIKDLDLIEEFQDKVTDDHVIWYKNKRRYWKNIGLSNIRQLRNRKPEGYSGIYYFGEYLSQGQTKINGRSCTVPCDKVINNHLFAMMPNFKVEMESEAQLWAKAVIKFREPSQSKIMEQEAIDNSEFFEAKAIALEFGTKWFLPMLANLLAMSPRTANPANIRLISKLFSNGVEHSLLSKITNVVADDNIPEVLRFREIVHAINKDYHADRAAVLVRSMEETAGASLTTNYLTMVNQDKFPNANTSSSMIDIVRHFIRDSETTESQNTLGTGNLAGCPPTVHHDHVQSLKRSLETLSIIIQEFQEATS</sequence>
<proteinExistence type="predicted"/>
<protein>
    <recommendedName>
        <fullName evidence="1">DUF7587 domain-containing protein</fullName>
    </recommendedName>
</protein>
<dbReference type="OrthoDB" id="4900031at2759"/>
<organism evidence="2 3">
    <name type="scientific">Trichoderma asperellum (strain ATCC 204424 / CBS 433.97 / NBRC 101777)</name>
    <dbReference type="NCBI Taxonomy" id="1042311"/>
    <lineage>
        <taxon>Eukaryota</taxon>
        <taxon>Fungi</taxon>
        <taxon>Dikarya</taxon>
        <taxon>Ascomycota</taxon>
        <taxon>Pezizomycotina</taxon>
        <taxon>Sordariomycetes</taxon>
        <taxon>Hypocreomycetidae</taxon>
        <taxon>Hypocreales</taxon>
        <taxon>Hypocreaceae</taxon>
        <taxon>Trichoderma</taxon>
    </lineage>
</organism>
<evidence type="ECO:0000313" key="3">
    <source>
        <dbReference type="Proteomes" id="UP000240493"/>
    </source>
</evidence>
<dbReference type="Pfam" id="PF24494">
    <property type="entry name" value="DUF7587"/>
    <property type="match status" value="1"/>
</dbReference>
<accession>A0A2T3YXE2</accession>
<gene>
    <name evidence="2" type="ORF">M441DRAFT_30398</name>
</gene>
<evidence type="ECO:0000259" key="1">
    <source>
        <dbReference type="Pfam" id="PF24494"/>
    </source>
</evidence>
<dbReference type="EMBL" id="KZ679268">
    <property type="protein sequence ID" value="PTB37212.1"/>
    <property type="molecule type" value="Genomic_DNA"/>
</dbReference>
<dbReference type="AlphaFoldDB" id="A0A2T3YXE2"/>
<evidence type="ECO:0000313" key="2">
    <source>
        <dbReference type="EMBL" id="PTB37212.1"/>
    </source>
</evidence>
<keyword evidence="3" id="KW-1185">Reference proteome</keyword>
<feature type="domain" description="DUF7587" evidence="1">
    <location>
        <begin position="43"/>
        <end position="162"/>
    </location>
</feature>
<name>A0A2T3YXE2_TRIA4</name>